<evidence type="ECO:0000256" key="1">
    <source>
        <dbReference type="ARBA" id="ARBA00022801"/>
    </source>
</evidence>
<protein>
    <recommendedName>
        <fullName evidence="2">BD-FAE-like domain-containing protein</fullName>
    </recommendedName>
</protein>
<name>A0A0R2X8L0_9BACT</name>
<evidence type="ECO:0000313" key="3">
    <source>
        <dbReference type="EMBL" id="KRP32378.1"/>
    </source>
</evidence>
<dbReference type="SUPFAM" id="SSF53474">
    <property type="entry name" value="alpha/beta-Hydrolases"/>
    <property type="match status" value="1"/>
</dbReference>
<dbReference type="EMBL" id="LIDM01000123">
    <property type="protein sequence ID" value="KRP32378.1"/>
    <property type="molecule type" value="Genomic_DNA"/>
</dbReference>
<accession>A0A0R2X8L0</accession>
<evidence type="ECO:0000259" key="2">
    <source>
        <dbReference type="Pfam" id="PF20434"/>
    </source>
</evidence>
<sequence length="357" mass="39174">MVGTWTQAGSSEFSSNPQVEVRGDISFLTSARTEKLDLYLPKNRKAGEKSPAVLLIHGGGWKKGDKRQAREIEFGMTLAENGFVVASINYALRSAGKFPLNLQDCKNGIRYLRAHADELGIDPDRISVMGGSAGGHLALLVAYTADQSNLAPSQPYPGVSDKVSSVVDFYGVSNLATRKETDPNGKPLKIEPLDSTTQSIFGSTPKDWKKASPVTYVKRDVPPTLILHGKKDTTVDSDQSQELADALKKAGATYEIIWLPNAPHSFSFQYAVPKSKKPLEKLPLRQISLARPKSSEPKRRKKLRFFGSTHPRCRPNHCTLCERLRSNSFSQTSPNATKHLAIVSILTKLTEPYSGVP</sequence>
<dbReference type="InterPro" id="IPR050300">
    <property type="entry name" value="GDXG_lipolytic_enzyme"/>
</dbReference>
<dbReference type="Pfam" id="PF20434">
    <property type="entry name" value="BD-FAE"/>
    <property type="match status" value="1"/>
</dbReference>
<dbReference type="PANTHER" id="PTHR48081">
    <property type="entry name" value="AB HYDROLASE SUPERFAMILY PROTEIN C4A8.06C"/>
    <property type="match status" value="1"/>
</dbReference>
<reference evidence="3 4" key="1">
    <citation type="submission" date="2015-10" db="EMBL/GenBank/DDBJ databases">
        <title>Metagenome-Assembled Genomes uncover a global brackish microbiome.</title>
        <authorList>
            <person name="Hugerth L.W."/>
            <person name="Larsson J."/>
            <person name="Alneberg J."/>
            <person name="Lindh M.V."/>
            <person name="Legrand C."/>
            <person name="Pinhassi J."/>
            <person name="Andersson A.F."/>
        </authorList>
    </citation>
    <scope>NUCLEOTIDE SEQUENCE [LARGE SCALE GENOMIC DNA]</scope>
    <source>
        <strain evidence="3">BACL9 MAG-120820-bin42</strain>
    </source>
</reference>
<dbReference type="Gene3D" id="3.40.50.1820">
    <property type="entry name" value="alpha/beta hydrolase"/>
    <property type="match status" value="1"/>
</dbReference>
<dbReference type="InterPro" id="IPR049492">
    <property type="entry name" value="BD-FAE-like_dom"/>
</dbReference>
<feature type="domain" description="BD-FAE-like" evidence="2">
    <location>
        <begin position="36"/>
        <end position="247"/>
    </location>
</feature>
<comment type="caution">
    <text evidence="3">The sequence shown here is derived from an EMBL/GenBank/DDBJ whole genome shotgun (WGS) entry which is preliminary data.</text>
</comment>
<dbReference type="GO" id="GO:0016787">
    <property type="term" value="F:hydrolase activity"/>
    <property type="evidence" value="ECO:0007669"/>
    <property type="project" value="UniProtKB-KW"/>
</dbReference>
<dbReference type="PANTHER" id="PTHR48081:SF13">
    <property type="entry name" value="ALPHA_BETA HYDROLASE"/>
    <property type="match status" value="1"/>
</dbReference>
<proteinExistence type="predicted"/>
<keyword evidence="1" id="KW-0378">Hydrolase</keyword>
<dbReference type="Proteomes" id="UP000051557">
    <property type="component" value="Unassembled WGS sequence"/>
</dbReference>
<evidence type="ECO:0000313" key="4">
    <source>
        <dbReference type="Proteomes" id="UP000051557"/>
    </source>
</evidence>
<gene>
    <name evidence="3" type="ORF">ABS32_03940</name>
</gene>
<organism evidence="3 4">
    <name type="scientific">Verrucomicrobia subdivision 6 bacterium BACL9 MAG-120820-bin42</name>
    <dbReference type="NCBI Taxonomy" id="1655634"/>
    <lineage>
        <taxon>Bacteria</taxon>
        <taxon>Pseudomonadati</taxon>
        <taxon>Verrucomicrobiota</taxon>
        <taxon>Verrucomicrobiia</taxon>
        <taxon>Verrucomicrobiales</taxon>
        <taxon>Verrucomicrobia subdivision 6</taxon>
    </lineage>
</organism>
<dbReference type="AlphaFoldDB" id="A0A0R2X8L0"/>
<dbReference type="InterPro" id="IPR029058">
    <property type="entry name" value="AB_hydrolase_fold"/>
</dbReference>